<name>A0A8S1NKV8_PARPR</name>
<accession>A0A8S1NKV8</accession>
<dbReference type="Proteomes" id="UP000688137">
    <property type="component" value="Unassembled WGS sequence"/>
</dbReference>
<organism evidence="1 2">
    <name type="scientific">Paramecium primaurelia</name>
    <dbReference type="NCBI Taxonomy" id="5886"/>
    <lineage>
        <taxon>Eukaryota</taxon>
        <taxon>Sar</taxon>
        <taxon>Alveolata</taxon>
        <taxon>Ciliophora</taxon>
        <taxon>Intramacronucleata</taxon>
        <taxon>Oligohymenophorea</taxon>
        <taxon>Peniculida</taxon>
        <taxon>Parameciidae</taxon>
        <taxon>Paramecium</taxon>
    </lineage>
</organism>
<comment type="caution">
    <text evidence="1">The sequence shown here is derived from an EMBL/GenBank/DDBJ whole genome shotgun (WGS) entry which is preliminary data.</text>
</comment>
<evidence type="ECO:0000313" key="2">
    <source>
        <dbReference type="Proteomes" id="UP000688137"/>
    </source>
</evidence>
<sequence>MNTRQKLLQNISYIAGDARIKQQNQSNLRIRSQKSRKENASFIVTKQTQQPKANINLYQTQIHSPIKNRSMNQNKENNINYAYVPLKNSDELIINSAESHSLNLSYSPSSKKKPQPSCFVLPSRSIKPKIKLTKKALEIRSIYLDKPKPKQNNFINIKGTQKIIR</sequence>
<reference evidence="1" key="1">
    <citation type="submission" date="2021-01" db="EMBL/GenBank/DDBJ databases">
        <authorList>
            <consortium name="Genoscope - CEA"/>
            <person name="William W."/>
        </authorList>
    </citation>
    <scope>NUCLEOTIDE SEQUENCE</scope>
</reference>
<protein>
    <submittedName>
        <fullName evidence="1">Uncharacterized protein</fullName>
    </submittedName>
</protein>
<gene>
    <name evidence="1" type="ORF">PPRIM_AZ9-3.1.T0910110</name>
</gene>
<dbReference type="OMA" id="NINYAYV"/>
<keyword evidence="2" id="KW-1185">Reference proteome</keyword>
<dbReference type="EMBL" id="CAJJDM010000094">
    <property type="protein sequence ID" value="CAD8092752.1"/>
    <property type="molecule type" value="Genomic_DNA"/>
</dbReference>
<evidence type="ECO:0000313" key="1">
    <source>
        <dbReference type="EMBL" id="CAD8092752.1"/>
    </source>
</evidence>
<proteinExistence type="predicted"/>
<dbReference type="AlphaFoldDB" id="A0A8S1NKV8"/>